<reference evidence="1" key="1">
    <citation type="journal article" date="2022" name="bioRxiv">
        <title>Sequencing and chromosome-scale assembly of the giantPleurodeles waltlgenome.</title>
        <authorList>
            <person name="Brown T."/>
            <person name="Elewa A."/>
            <person name="Iarovenko S."/>
            <person name="Subramanian E."/>
            <person name="Araus A.J."/>
            <person name="Petzold A."/>
            <person name="Susuki M."/>
            <person name="Suzuki K.-i.T."/>
            <person name="Hayashi T."/>
            <person name="Toyoda A."/>
            <person name="Oliveira C."/>
            <person name="Osipova E."/>
            <person name="Leigh N.D."/>
            <person name="Simon A."/>
            <person name="Yun M.H."/>
        </authorList>
    </citation>
    <scope>NUCLEOTIDE SEQUENCE</scope>
    <source>
        <strain evidence="1">20211129_DDA</strain>
        <tissue evidence="1">Liver</tissue>
    </source>
</reference>
<accession>A0AAV7R9V3</accession>
<name>A0AAV7R9V3_PLEWA</name>
<proteinExistence type="predicted"/>
<keyword evidence="2" id="KW-1185">Reference proteome</keyword>
<protein>
    <submittedName>
        <fullName evidence="1">Uncharacterized protein</fullName>
    </submittedName>
</protein>
<sequence>MVKMAPLVLHPVLASTSAPDHENTALLRAQVQFPCATDNAAETEDALFDATQIVALFKAKFKDHAVVGHCKSLQGLKPDLSIICLQLSMTVSVTLQGQLITKSRGTSMPATSHLRSLPLILRLRERRDE</sequence>
<evidence type="ECO:0000313" key="2">
    <source>
        <dbReference type="Proteomes" id="UP001066276"/>
    </source>
</evidence>
<evidence type="ECO:0000313" key="1">
    <source>
        <dbReference type="EMBL" id="KAJ1149266.1"/>
    </source>
</evidence>
<dbReference type="EMBL" id="JANPWB010000009">
    <property type="protein sequence ID" value="KAJ1149266.1"/>
    <property type="molecule type" value="Genomic_DNA"/>
</dbReference>
<dbReference type="AlphaFoldDB" id="A0AAV7R9V3"/>
<gene>
    <name evidence="1" type="ORF">NDU88_002078</name>
</gene>
<organism evidence="1 2">
    <name type="scientific">Pleurodeles waltl</name>
    <name type="common">Iberian ribbed newt</name>
    <dbReference type="NCBI Taxonomy" id="8319"/>
    <lineage>
        <taxon>Eukaryota</taxon>
        <taxon>Metazoa</taxon>
        <taxon>Chordata</taxon>
        <taxon>Craniata</taxon>
        <taxon>Vertebrata</taxon>
        <taxon>Euteleostomi</taxon>
        <taxon>Amphibia</taxon>
        <taxon>Batrachia</taxon>
        <taxon>Caudata</taxon>
        <taxon>Salamandroidea</taxon>
        <taxon>Salamandridae</taxon>
        <taxon>Pleurodelinae</taxon>
        <taxon>Pleurodeles</taxon>
    </lineage>
</organism>
<dbReference type="Proteomes" id="UP001066276">
    <property type="component" value="Chromosome 5"/>
</dbReference>
<comment type="caution">
    <text evidence="1">The sequence shown here is derived from an EMBL/GenBank/DDBJ whole genome shotgun (WGS) entry which is preliminary data.</text>
</comment>